<organism evidence="5 6">
    <name type="scientific">Winogradskyella maritima</name>
    <dbReference type="NCBI Taxonomy" id="1517766"/>
    <lineage>
        <taxon>Bacteria</taxon>
        <taxon>Pseudomonadati</taxon>
        <taxon>Bacteroidota</taxon>
        <taxon>Flavobacteriia</taxon>
        <taxon>Flavobacteriales</taxon>
        <taxon>Flavobacteriaceae</taxon>
        <taxon>Winogradskyella</taxon>
    </lineage>
</organism>
<feature type="chain" id="PRO_5046831085" evidence="2">
    <location>
        <begin position="20"/>
        <end position="2024"/>
    </location>
</feature>
<dbReference type="SMART" id="SM01360">
    <property type="entry name" value="A2M"/>
    <property type="match status" value="1"/>
</dbReference>
<evidence type="ECO:0000259" key="4">
    <source>
        <dbReference type="SMART" id="SM01360"/>
    </source>
</evidence>
<dbReference type="PANTHER" id="PTHR40094:SF1">
    <property type="entry name" value="UBIQUITIN DOMAIN-CONTAINING PROTEIN"/>
    <property type="match status" value="1"/>
</dbReference>
<dbReference type="InterPro" id="IPR011625">
    <property type="entry name" value="A2M_N_BRD"/>
</dbReference>
<dbReference type="Gene3D" id="1.50.10.20">
    <property type="match status" value="1"/>
</dbReference>
<dbReference type="Pfam" id="PF01835">
    <property type="entry name" value="MG2"/>
    <property type="match status" value="1"/>
</dbReference>
<dbReference type="InterPro" id="IPR008930">
    <property type="entry name" value="Terpenoid_cyclase/PrenylTrfase"/>
</dbReference>
<dbReference type="SUPFAM" id="SSF48239">
    <property type="entry name" value="Terpenoid cyclases/Protein prenyltransferases"/>
    <property type="match status" value="1"/>
</dbReference>
<dbReference type="PANTHER" id="PTHR40094">
    <property type="entry name" value="ALPHA-2-MACROGLOBULIN HOMOLOG"/>
    <property type="match status" value="1"/>
</dbReference>
<name>A0ABV8AKR6_9FLAO</name>
<evidence type="ECO:0000256" key="1">
    <source>
        <dbReference type="ARBA" id="ARBA00010556"/>
    </source>
</evidence>
<dbReference type="InterPro" id="IPR041246">
    <property type="entry name" value="Bact_MG10"/>
</dbReference>
<feature type="domain" description="Alpha-2-macroglobulin" evidence="4">
    <location>
        <begin position="1247"/>
        <end position="1337"/>
    </location>
</feature>
<evidence type="ECO:0000313" key="6">
    <source>
        <dbReference type="Proteomes" id="UP001595812"/>
    </source>
</evidence>
<dbReference type="InterPro" id="IPR001599">
    <property type="entry name" value="Macroglobln_a2"/>
</dbReference>
<dbReference type="Pfam" id="PF00207">
    <property type="entry name" value="A2M"/>
    <property type="match status" value="1"/>
</dbReference>
<dbReference type="EMBL" id="JBHSAT010000023">
    <property type="protein sequence ID" value="MFC3878478.1"/>
    <property type="molecule type" value="Genomic_DNA"/>
</dbReference>
<comment type="similarity">
    <text evidence="1">Belongs to the protease inhibitor I39 (alpha-2-macroglobulin) family. Bacterial alpha-2-macroglobulin subfamily.</text>
</comment>
<comment type="caution">
    <text evidence="5">The sequence shown here is derived from an EMBL/GenBank/DDBJ whole genome shotgun (WGS) entry which is preliminary data.</text>
</comment>
<feature type="domain" description="Alpha-2-macroglobulin bait region" evidence="3">
    <location>
        <begin position="971"/>
        <end position="1111"/>
    </location>
</feature>
<gene>
    <name evidence="5" type="ORF">ACFOSX_14650</name>
</gene>
<dbReference type="RefSeq" id="WP_386102897.1">
    <property type="nucleotide sequence ID" value="NZ_JBHSAT010000023.1"/>
</dbReference>
<accession>A0ABV8AKR6</accession>
<dbReference type="Gene3D" id="2.60.40.1930">
    <property type="match status" value="1"/>
</dbReference>
<dbReference type="InterPro" id="IPR051802">
    <property type="entry name" value="YfhM-like"/>
</dbReference>
<evidence type="ECO:0000313" key="5">
    <source>
        <dbReference type="EMBL" id="MFC3878478.1"/>
    </source>
</evidence>
<dbReference type="Proteomes" id="UP001595812">
    <property type="component" value="Unassembled WGS sequence"/>
</dbReference>
<protein>
    <submittedName>
        <fullName evidence="5">Alpha-2-macroglobulin</fullName>
    </submittedName>
</protein>
<evidence type="ECO:0000256" key="2">
    <source>
        <dbReference type="SAM" id="SignalP"/>
    </source>
</evidence>
<dbReference type="Pfam" id="PF17973">
    <property type="entry name" value="bMG10"/>
    <property type="match status" value="1"/>
</dbReference>
<dbReference type="SMART" id="SM01359">
    <property type="entry name" value="A2M_N_2"/>
    <property type="match status" value="1"/>
</dbReference>
<reference evidence="6" key="1">
    <citation type="journal article" date="2019" name="Int. J. Syst. Evol. Microbiol.">
        <title>The Global Catalogue of Microorganisms (GCM) 10K type strain sequencing project: providing services to taxonomists for standard genome sequencing and annotation.</title>
        <authorList>
            <consortium name="The Broad Institute Genomics Platform"/>
            <consortium name="The Broad Institute Genome Sequencing Center for Infectious Disease"/>
            <person name="Wu L."/>
            <person name="Ma J."/>
        </authorList>
    </citation>
    <scope>NUCLEOTIDE SEQUENCE [LARGE SCALE GENOMIC DNA]</scope>
    <source>
        <strain evidence="6">CECT 8979</strain>
    </source>
</reference>
<keyword evidence="2" id="KW-0732">Signal</keyword>
<proteinExistence type="inferred from homology"/>
<keyword evidence="6" id="KW-1185">Reference proteome</keyword>
<sequence length="2024" mass="232400">MKNVITLVMLLCFSAFTNAQSDDYKSLWEKVTKLENEGLTKSASKVVDQIYLRAKSENSSTQLIKILVYQSKYLLILEEDAQLKVVNRFKSEIENTDDLPRKHLLENMLATLYWQYFQQNRYRFYDRSKSVEKASEDFRTWDLETLFSEIHNYYQRSLENGLIIQQEKISDYDYLLIKVENSKTYRPTLYDLLAQNALQFYKTDENSISKPAYKFTLDNPEFISDSETFIDLQLKAKDTLSQQFNALKIYQNLLKLHRKNKASEAFVNVNIERLNFVNQNASFTNKTELHLKALNVDGNAISSEATSGLYQFEKAKIHQSIGNSYSGDHTSEADKVSKRWELKKAVDIANGIISEFPNSDASSKAEILKQQIQQPWLSVWAESHLPTNAPSKVLVKYKNIQSLDFQVYKVSKSELDAFNRIYRPEEKSAYFKKLKAQVSWSETLKDEGDFQVHASEFLVPKFQNGLYIIKITTSESDTVFAMTHFQVTDLALVEQQINDAVHYQVIDRNNGQPVTNASVEFWYLTNRDNRLKKEFTTDSKGFFQIKKNKTNYRNIKITVRSNGETGYFGDYYISRNYDRNRPNKTRYNKYIFTDRSIYRPGQTLYFKGIVTRVEDEQTSVAENETITITLTNVNGETLSTLQKKTNDFGSLHGEFVLPTGGLTGNYHLRIHSDRTGSEYHYFSVEEYKRPKFQTTFDDITDTFRVNETISIKGKAEAYAGSNITDAKVVYRVSRKVQYPRWYYWRFPYYNSEPQEITNGETTTDASGAFTIDFKAIPDESIDKANLPIFNYEITADVTDLNGETRSATTIIRVGYHAMTATIESPSTVKQEDKTFDLSIDAKNLNGQSIEASGTLDIYKLEAPENVLRKRPWEAPDYKWWTEAEFKTLFPHEAYDNEHLLTNWERGKKVYSTNYDTSESKSVTVDKIKNWELGQYIIVLKSNDRFGQEVKDETYLNLSSEDAKEVADNQLFTYSLDQTNYNIGDTATLSFGSAVAELFVTIAIEKEGKLISRKIYQINDNIKTIKIPVNKDDLGGFSIHYSFASFNGYQRGSISVSVPYPSTDLEIETTTFRDKLKPGQEETWSFKVKGPKGDKVATELLASMYDASLDAFKPHQWNFNPIQRTNYYAQLGTNSSRSFGTTTLRNFYQFERPASYPFQNFDQLNWFGLYFGQNYRFKNEKVYLRGAVSAVAVEESESLDEVVVVQDDVEVLNKVSNLDGAGLTEPKTEESSNKEEVPIQIRKNLEETAFFFPDLTTDAEGNVNFSFTTPEALTEWKLQLLAHTKTLESQTAQFTTVTQKELMVIPNAPRFLREGDNISVSTKIANLTDKNLSGEAVLTLKDAVTGDMVHSEFGHRENTKVFSVDAEGNTKVSWDLSIPESIQAVEYTITAKSNAFSDGEQSALPILSNRKLVTETLPMWVRSSQTKTFTLDKLKNLQTNGNSTLKHHKLTLEMTSNPAWYALQALPYLMEYPYDCNEQIFSKYYSNAIAQHVVNSNPKIAKVFDQWKANGNLQSNLEKNQELKELLIQETPWLRDAQSEAEQKKRIALLFDLNTMKNELAGAKRKLRNNQMDSGAWAWFNGGRANRYITQHIVSGFGHLKQLEVADNNDEREMIEKAIRYLDAEFIQQYEDIRKYDSTVDLTKDHLAYTQLHYMYARSFYSNISTSKKLEEVMDYYLGQMETYWLKRSLYAKGLMALTLSRNGKTTTAGKILKSLKENSINSEELGMYWKSNTNSWYWYQAPIETQALMIEAFSEVGSTIQSIEATLTDIDNLKIWLLKNKQTNRWKSTKATTEAIYALLLRGSDWLDVSEMVDVEVGAIKVSPETLEEVKVEAGTGYYKTSWNGSEIKPEMGEVTISKKSDGIAWGGLYWQYFEDLDKITSAETPLKLSKTLYLKTNGDRGEELSKVEDNTKLKVGDLVRVRIELRSDRNMEFVHLKDMRASGLEPINVLSQYKWQDGLGYYESTKDASTNFFMDYLPKGIYVFEYDLRVTNKGKMSNGISIIQSMYAPEFSSHSEGLKITVK</sequence>
<evidence type="ECO:0000259" key="3">
    <source>
        <dbReference type="SMART" id="SM01359"/>
    </source>
</evidence>
<feature type="signal peptide" evidence="2">
    <location>
        <begin position="1"/>
        <end position="19"/>
    </location>
</feature>
<dbReference type="InterPro" id="IPR002890">
    <property type="entry name" value="MG2"/>
</dbReference>